<evidence type="ECO:0000256" key="1">
    <source>
        <dbReference type="ARBA" id="ARBA00004651"/>
    </source>
</evidence>
<feature type="domain" description="ABC3 transporter permease C-terminal" evidence="8">
    <location>
        <begin position="1091"/>
        <end position="1208"/>
    </location>
</feature>
<evidence type="ECO:0000256" key="4">
    <source>
        <dbReference type="ARBA" id="ARBA00022989"/>
    </source>
</evidence>
<dbReference type="InterPro" id="IPR003838">
    <property type="entry name" value="ABC3_permease_C"/>
</dbReference>
<dbReference type="Pfam" id="PF02687">
    <property type="entry name" value="FtsX"/>
    <property type="match status" value="2"/>
</dbReference>
<evidence type="ECO:0000313" key="10">
    <source>
        <dbReference type="Proteomes" id="UP000274920"/>
    </source>
</evidence>
<feature type="domain" description="ABC3 transporter permease C-terminal" evidence="8">
    <location>
        <begin position="688"/>
        <end position="804"/>
    </location>
</feature>
<evidence type="ECO:0000256" key="3">
    <source>
        <dbReference type="ARBA" id="ARBA00022692"/>
    </source>
</evidence>
<dbReference type="InterPro" id="IPR038766">
    <property type="entry name" value="Membrane_comp_ABC_pdt"/>
</dbReference>
<dbReference type="Gene3D" id="1.20.1270.60">
    <property type="entry name" value="Arfaptin homology (AH) domain/BAR domain"/>
    <property type="match status" value="1"/>
</dbReference>
<name>A0A426DBY7_9FIRM</name>
<feature type="transmembrane region" description="Helical" evidence="7">
    <location>
        <begin position="855"/>
        <end position="875"/>
    </location>
</feature>
<evidence type="ECO:0000256" key="5">
    <source>
        <dbReference type="ARBA" id="ARBA00023136"/>
    </source>
</evidence>
<comment type="caution">
    <text evidence="9">The sequence shown here is derived from an EMBL/GenBank/DDBJ whole genome shotgun (WGS) entry which is preliminary data.</text>
</comment>
<comment type="subcellular location">
    <subcellularLocation>
        <location evidence="1">Cell membrane</location>
        <topology evidence="1">Multi-pass membrane protein</topology>
    </subcellularLocation>
</comment>
<feature type="transmembrane region" description="Helical" evidence="7">
    <location>
        <begin position="1182"/>
        <end position="1202"/>
    </location>
</feature>
<evidence type="ECO:0000256" key="6">
    <source>
        <dbReference type="SAM" id="MobiDB-lite"/>
    </source>
</evidence>
<feature type="transmembrane region" description="Helical" evidence="7">
    <location>
        <begin position="1141"/>
        <end position="1162"/>
    </location>
</feature>
<protein>
    <submittedName>
        <fullName evidence="9">ABC transporter permease</fullName>
    </submittedName>
</protein>
<evidence type="ECO:0000313" key="9">
    <source>
        <dbReference type="EMBL" id="RRK30224.1"/>
    </source>
</evidence>
<reference evidence="9" key="1">
    <citation type="submission" date="2018-10" db="EMBL/GenBank/DDBJ databases">
        <title>Schaedlerella arabinophila gen. nov. sp. nov., isolated from the mouse intestinal tract and comparative analysis with the genome of the closely related altered Schaedler flora strain ASF502.</title>
        <authorList>
            <person name="Miyake S."/>
            <person name="Soh M."/>
            <person name="Seedorf H."/>
        </authorList>
    </citation>
    <scope>NUCLEOTIDE SEQUENCE [LARGE SCALE GENOMIC DNA]</scope>
    <source>
        <strain evidence="9">DSM 106076</strain>
    </source>
</reference>
<evidence type="ECO:0000256" key="2">
    <source>
        <dbReference type="ARBA" id="ARBA00022475"/>
    </source>
</evidence>
<dbReference type="SUPFAM" id="SSF57997">
    <property type="entry name" value="Tropomyosin"/>
    <property type="match status" value="1"/>
</dbReference>
<feature type="transmembrane region" description="Helical" evidence="7">
    <location>
        <begin position="730"/>
        <end position="751"/>
    </location>
</feature>
<accession>A0A426DBY7</accession>
<evidence type="ECO:0000256" key="7">
    <source>
        <dbReference type="SAM" id="Phobius"/>
    </source>
</evidence>
<keyword evidence="5 7" id="KW-0472">Membrane</keyword>
<evidence type="ECO:0000259" key="8">
    <source>
        <dbReference type="Pfam" id="PF02687"/>
    </source>
</evidence>
<dbReference type="InterPro" id="IPR027267">
    <property type="entry name" value="AH/BAR_dom_sf"/>
</dbReference>
<dbReference type="GO" id="GO:0005886">
    <property type="term" value="C:plasma membrane"/>
    <property type="evidence" value="ECO:0007669"/>
    <property type="project" value="UniProtKB-SubCell"/>
</dbReference>
<gene>
    <name evidence="9" type="ORF">EBB54_01660</name>
</gene>
<feature type="region of interest" description="Disordered" evidence="6">
    <location>
        <begin position="611"/>
        <end position="637"/>
    </location>
</feature>
<feature type="transmembrane region" description="Helical" evidence="7">
    <location>
        <begin position="688"/>
        <end position="709"/>
    </location>
</feature>
<proteinExistence type="predicted"/>
<keyword evidence="3 7" id="KW-0812">Transmembrane</keyword>
<dbReference type="PANTHER" id="PTHR30287:SF1">
    <property type="entry name" value="INNER MEMBRANE PROTEIN"/>
    <property type="match status" value="1"/>
</dbReference>
<dbReference type="EMBL" id="RHJS01000002">
    <property type="protein sequence ID" value="RRK30224.1"/>
    <property type="molecule type" value="Genomic_DNA"/>
</dbReference>
<dbReference type="Gene3D" id="1.10.287.620">
    <property type="entry name" value="Helix Hairpins"/>
    <property type="match status" value="1"/>
</dbReference>
<feature type="transmembrane region" description="Helical" evidence="7">
    <location>
        <begin position="1081"/>
        <end position="1107"/>
    </location>
</feature>
<dbReference type="AlphaFoldDB" id="A0A426DBY7"/>
<organism evidence="9 10">
    <name type="scientific">Schaedlerella arabinosiphila</name>
    <dbReference type="NCBI Taxonomy" id="2044587"/>
    <lineage>
        <taxon>Bacteria</taxon>
        <taxon>Bacillati</taxon>
        <taxon>Bacillota</taxon>
        <taxon>Clostridia</taxon>
        <taxon>Lachnospirales</taxon>
        <taxon>Lachnospiraceae</taxon>
        <taxon>Schaedlerella</taxon>
    </lineage>
</organism>
<sequence>MGKKALRKDFFMEIKTSFGRFMSIFFIVAIGVAFFSGIRAAEPDMRYSGDAYFDEKKLFDIQVISTLGLTEDDVRALKKVEGIKKVEYGYSIDALCQANDSQQAVHIMSILPTMNLLTVESGRLPEEKDECVVDADYLMAGGFQIGDRLTFRSGTDDAITDSLSTDTFTIVGTVSSPCYIGFQRGSTTIGTGSIAGFVSVPEESFSLDVYTEIYASVEGAEELLEFTAPYTDRVEEVKTHVEAIRKKQEDARYQEIIDEANEELDDAKKELKDAKKEAEKELEDARKKLDDGHRQLKEGKKKLDDSAAELENSRADLISGQNEVDRNTEELNRQNDLLNEKIEEYNLHVEEYNGQLEEFNQKLAEFNRQLDEFNEQKEEFYARKQEYEQGKAEYERGMREYEQNRQLLEEKSVQLDEGYLALEAGFQALDEGISELNGAKEQYQAKKAEYDALVAAGGKDDAALAALQAMAGQIAEGEARISATRTQLENTQAQLEAGKTELEAGKAQLEAGKAELDAAGPQLEEAGRQIAAAQAQIDEAQAQFDEGKAQLNEGQAQLDEGKAQLDDALSQLEDGKRQIQSGRDQLADAQAQINDGWYQLRQGEKKLADARAEFAEKEQELKDAEKEYQEGKEEAEDKIADGEKKILDAEDEISKIEHAKWYINDRDDLPEHAGYGENADRMRAIGEVFPVLFFLVAALISLTTMTRMVEEQRIQIGTLKALGYERHSIAGKYLGYACLATVMGSIVGVLFGEKVFPYIIITAYKIMYEHIPNVVIPYDIRYALMASAAALACTLLATFFSCYRELREQSAELMRPPAPKQGKRVLLERVPFIWNRLNFTWKATIRNLIRYKKRFFMTIFGIGGCMALLLVGFGLKDSIFDIGFLQYHELQIYDGNIILNEDASRKEKTQAYEALTEDTRVEKTELNLLKQVTISNGGKKKDVYLNVPEDAERFPQFVIHRDRITKETYTLDDEGVILTEKMAKQLQVQPGDRVWIKDDAKGEIEVRISSICENYMQHFLYMSPALYEEVHGRAPEYNSVYFIMKEGKEKELEDVGESVLKEKGALSASYTKDIESQLDDMLVSLNIVMVVLVISAGMLAFVVLYNLNNINITERKRELATLKVLGFYPGEVAQYVYRENVILTVLGAFAGMVLGKFLHQFVIVTVEIDSAMFGRNIDFSSFVYGFLITVGFSAFVNFVMYFKLKKINMVESLKSVE</sequence>
<dbReference type="Proteomes" id="UP000274920">
    <property type="component" value="Unassembled WGS sequence"/>
</dbReference>
<dbReference type="PANTHER" id="PTHR30287">
    <property type="entry name" value="MEMBRANE COMPONENT OF PREDICTED ABC SUPERFAMILY METABOLITE UPTAKE TRANSPORTER"/>
    <property type="match status" value="1"/>
</dbReference>
<dbReference type="RefSeq" id="WP_125126074.1">
    <property type="nucleotide sequence ID" value="NZ_RHJS01000002.1"/>
</dbReference>
<keyword evidence="10" id="KW-1185">Reference proteome</keyword>
<feature type="transmembrane region" description="Helical" evidence="7">
    <location>
        <begin position="782"/>
        <end position="803"/>
    </location>
</feature>
<keyword evidence="2" id="KW-1003">Cell membrane</keyword>
<keyword evidence="4 7" id="KW-1133">Transmembrane helix</keyword>